<sequence>MVAARMAVLGRGAVTPAEPVLRGDDLGVLRGDGLFETMHLRAGRPFLRDAHLDRMARAAEAVELTLPPRAQITELLDEIAAGWPAEVEGALRLVCTRGPEGGGPPTVYATLAEVPASARDQRRTGITVATLSLGVAAGHRPELGWLPVGIKSTSYGASSAARRWAAGAGVDDVLWVSTDGYALEGPTSNVVWLTGVTLCTVPAATTGVLPGITVRWLLDHAGELGLRAEERLVTPAELSRADGVWLISSVRGLAEVRTLDGTALPRSPRTAALRSHLGYPAPPAPR</sequence>
<dbReference type="Proteomes" id="UP000281726">
    <property type="component" value="Unassembled WGS sequence"/>
</dbReference>
<accession>A0A3A9YT02</accession>
<dbReference type="InterPro" id="IPR043131">
    <property type="entry name" value="BCAT-like_N"/>
</dbReference>
<evidence type="ECO:0000313" key="3">
    <source>
        <dbReference type="Proteomes" id="UP000281726"/>
    </source>
</evidence>
<keyword evidence="3" id="KW-1185">Reference proteome</keyword>
<dbReference type="PANTHER" id="PTHR42743:SF11">
    <property type="entry name" value="AMINODEOXYCHORISMATE LYASE"/>
    <property type="match status" value="1"/>
</dbReference>
<name>A0A3A9YT02_9ACTN</name>
<dbReference type="Pfam" id="PF01063">
    <property type="entry name" value="Aminotran_4"/>
    <property type="match status" value="1"/>
</dbReference>
<organism evidence="2 3">
    <name type="scientific">Micromonospora endolithica</name>
    <dbReference type="NCBI Taxonomy" id="230091"/>
    <lineage>
        <taxon>Bacteria</taxon>
        <taxon>Bacillati</taxon>
        <taxon>Actinomycetota</taxon>
        <taxon>Actinomycetes</taxon>
        <taxon>Micromonosporales</taxon>
        <taxon>Micromonosporaceae</taxon>
        <taxon>Micromonospora</taxon>
    </lineage>
</organism>
<reference evidence="2 3" key="1">
    <citation type="journal article" date="2004" name="Syst. Appl. Microbiol.">
        <title>Cryptoendolithic actinomycetes from antarctic sandstone rock samples: Micromonospora endolithica sp. nov. and two isolates related to Micromonospora coerulea Jensen 1932.</title>
        <authorList>
            <person name="Hirsch P."/>
            <person name="Mevs U."/>
            <person name="Kroppenstedt R.M."/>
            <person name="Schumann P."/>
            <person name="Stackebrandt E."/>
        </authorList>
    </citation>
    <scope>NUCLEOTIDE SEQUENCE [LARGE SCALE GENOMIC DNA]</scope>
    <source>
        <strain evidence="2 3">JCM 12677</strain>
    </source>
</reference>
<dbReference type="OrthoDB" id="9805628at2"/>
<dbReference type="PANTHER" id="PTHR42743">
    <property type="entry name" value="AMINO-ACID AMINOTRANSFERASE"/>
    <property type="match status" value="1"/>
</dbReference>
<dbReference type="InterPro" id="IPR050571">
    <property type="entry name" value="Class-IV_PLP-Dep_Aminotrnsfr"/>
</dbReference>
<dbReference type="Gene3D" id="3.20.10.10">
    <property type="entry name" value="D-amino Acid Aminotransferase, subunit A, domain 2"/>
    <property type="match status" value="1"/>
</dbReference>
<dbReference type="GO" id="GO:0005829">
    <property type="term" value="C:cytosol"/>
    <property type="evidence" value="ECO:0007669"/>
    <property type="project" value="TreeGrafter"/>
</dbReference>
<proteinExistence type="inferred from homology"/>
<dbReference type="EMBL" id="RBAK01000018">
    <property type="protein sequence ID" value="RKN39153.1"/>
    <property type="molecule type" value="Genomic_DNA"/>
</dbReference>
<comment type="caution">
    <text evidence="2">The sequence shown here is derived from an EMBL/GenBank/DDBJ whole genome shotgun (WGS) entry which is preliminary data.</text>
</comment>
<dbReference type="AlphaFoldDB" id="A0A3A9YT02"/>
<gene>
    <name evidence="2" type="ORF">D7223_29580</name>
</gene>
<dbReference type="GO" id="GO:0008483">
    <property type="term" value="F:transaminase activity"/>
    <property type="evidence" value="ECO:0007669"/>
    <property type="project" value="UniProtKB-KW"/>
</dbReference>
<dbReference type="InterPro" id="IPR001544">
    <property type="entry name" value="Aminotrans_IV"/>
</dbReference>
<dbReference type="GO" id="GO:0046394">
    <property type="term" value="P:carboxylic acid biosynthetic process"/>
    <property type="evidence" value="ECO:0007669"/>
    <property type="project" value="UniProtKB-ARBA"/>
</dbReference>
<dbReference type="InterPro" id="IPR036038">
    <property type="entry name" value="Aminotransferase-like"/>
</dbReference>
<comment type="similarity">
    <text evidence="1">Belongs to the class-IV pyridoxal-phosphate-dependent aminotransferase family.</text>
</comment>
<dbReference type="InterPro" id="IPR043132">
    <property type="entry name" value="BCAT-like_C"/>
</dbReference>
<protein>
    <submittedName>
        <fullName evidence="2">Aminotransferase IV</fullName>
    </submittedName>
</protein>
<keyword evidence="2" id="KW-0032">Aminotransferase</keyword>
<evidence type="ECO:0000313" key="2">
    <source>
        <dbReference type="EMBL" id="RKN39153.1"/>
    </source>
</evidence>
<dbReference type="SUPFAM" id="SSF56752">
    <property type="entry name" value="D-aminoacid aminotransferase-like PLP-dependent enzymes"/>
    <property type="match status" value="1"/>
</dbReference>
<evidence type="ECO:0000256" key="1">
    <source>
        <dbReference type="ARBA" id="ARBA00009320"/>
    </source>
</evidence>
<dbReference type="Gene3D" id="3.30.470.10">
    <property type="match status" value="1"/>
</dbReference>
<dbReference type="RefSeq" id="WP_120732547.1">
    <property type="nucleotide sequence ID" value="NZ_RBAK01000018.1"/>
</dbReference>
<keyword evidence="2" id="KW-0808">Transferase</keyword>